<feature type="compositionally biased region" description="Basic and acidic residues" evidence="1">
    <location>
        <begin position="72"/>
        <end position="81"/>
    </location>
</feature>
<accession>A0ABV6ZYW7</accession>
<feature type="region of interest" description="Disordered" evidence="1">
    <location>
        <begin position="68"/>
        <end position="104"/>
    </location>
</feature>
<proteinExistence type="predicted"/>
<evidence type="ECO:0000313" key="2">
    <source>
        <dbReference type="EMBL" id="MFC2926701.1"/>
    </source>
</evidence>
<comment type="caution">
    <text evidence="2">The sequence shown here is derived from an EMBL/GenBank/DDBJ whole genome shotgun (WGS) entry which is preliminary data.</text>
</comment>
<gene>
    <name evidence="2" type="ORF">ACFOOR_11340</name>
</gene>
<dbReference type="RefSeq" id="WP_343164666.1">
    <property type="nucleotide sequence ID" value="NZ_JBHRSV010000020.1"/>
</dbReference>
<evidence type="ECO:0000256" key="1">
    <source>
        <dbReference type="SAM" id="MobiDB-lite"/>
    </source>
</evidence>
<dbReference type="Proteomes" id="UP001595379">
    <property type="component" value="Unassembled WGS sequence"/>
</dbReference>
<sequence length="104" mass="11215">MTQIRGLLSYVPTTGGSRVPPVDTVTNDNEHHTRKAPTHLSLVRTGGRPAPVPALSGELLVSLSALPRRRGLKADPSERSRYARAYAQPAADTATPPPVRERRA</sequence>
<keyword evidence="3" id="KW-1185">Reference proteome</keyword>
<protein>
    <submittedName>
        <fullName evidence="2">Uncharacterized protein</fullName>
    </submittedName>
</protein>
<dbReference type="EMBL" id="JBHRSV010000020">
    <property type="protein sequence ID" value="MFC2926701.1"/>
    <property type="molecule type" value="Genomic_DNA"/>
</dbReference>
<name>A0ABV6ZYW7_9PROT</name>
<reference evidence="3" key="1">
    <citation type="journal article" date="2019" name="Int. J. Syst. Evol. Microbiol.">
        <title>The Global Catalogue of Microorganisms (GCM) 10K type strain sequencing project: providing services to taxonomists for standard genome sequencing and annotation.</title>
        <authorList>
            <consortium name="The Broad Institute Genomics Platform"/>
            <consortium name="The Broad Institute Genome Sequencing Center for Infectious Disease"/>
            <person name="Wu L."/>
            <person name="Ma J."/>
        </authorList>
    </citation>
    <scope>NUCLEOTIDE SEQUENCE [LARGE SCALE GENOMIC DNA]</scope>
    <source>
        <strain evidence="3">KCTC 52487</strain>
    </source>
</reference>
<feature type="region of interest" description="Disordered" evidence="1">
    <location>
        <begin position="12"/>
        <end position="37"/>
    </location>
</feature>
<feature type="compositionally biased region" description="Low complexity" evidence="1">
    <location>
        <begin position="83"/>
        <end position="94"/>
    </location>
</feature>
<evidence type="ECO:0000313" key="3">
    <source>
        <dbReference type="Proteomes" id="UP001595379"/>
    </source>
</evidence>
<organism evidence="2 3">
    <name type="scientific">Hyphobacterium vulgare</name>
    <dbReference type="NCBI Taxonomy" id="1736751"/>
    <lineage>
        <taxon>Bacteria</taxon>
        <taxon>Pseudomonadati</taxon>
        <taxon>Pseudomonadota</taxon>
        <taxon>Alphaproteobacteria</taxon>
        <taxon>Maricaulales</taxon>
        <taxon>Maricaulaceae</taxon>
        <taxon>Hyphobacterium</taxon>
    </lineage>
</organism>